<protein>
    <recommendedName>
        <fullName evidence="4">Methyltransferase type 11 domain-containing protein</fullName>
    </recommendedName>
</protein>
<dbReference type="Pfam" id="PF08241">
    <property type="entry name" value="Methyltransf_11"/>
    <property type="match status" value="1"/>
</dbReference>
<keyword evidence="3" id="KW-0949">S-adenosyl-L-methionine</keyword>
<comment type="caution">
    <text evidence="5">The sequence shown here is derived from an EMBL/GenBank/DDBJ whole genome shotgun (WGS) entry which is preliminary data.</text>
</comment>
<keyword evidence="2" id="KW-0808">Transferase</keyword>
<sequence>MVMSGNIVGNHYDKYGTKNPVARMLMGGFLGAVTDLYRRVAPRSVLEVGCGEGRLAHHIVTSAPRPERFVATDVSLERVAPDVDPLIQFREASVYELPFEDREFDLVVCCEVLEHLEDPARALRELRRVAGRWVIASTPREPLWRALNVLRGRYLADLGNTPGHIQHFGRRDLVALVGGELAVREVKSPVPWTVLLAEQRP</sequence>
<evidence type="ECO:0000313" key="6">
    <source>
        <dbReference type="Proteomes" id="UP000075260"/>
    </source>
</evidence>
<dbReference type="InterPro" id="IPR013216">
    <property type="entry name" value="Methyltransf_11"/>
</dbReference>
<gene>
    <name evidence="5" type="ORF">BE15_25130</name>
</gene>
<dbReference type="EMBL" id="JEMA01000271">
    <property type="protein sequence ID" value="KYF72328.1"/>
    <property type="molecule type" value="Genomic_DNA"/>
</dbReference>
<evidence type="ECO:0000259" key="4">
    <source>
        <dbReference type="Pfam" id="PF08241"/>
    </source>
</evidence>
<evidence type="ECO:0000256" key="3">
    <source>
        <dbReference type="ARBA" id="ARBA00022691"/>
    </source>
</evidence>
<dbReference type="GO" id="GO:0032259">
    <property type="term" value="P:methylation"/>
    <property type="evidence" value="ECO:0007669"/>
    <property type="project" value="UniProtKB-KW"/>
</dbReference>
<dbReference type="OrthoDB" id="5504467at2"/>
<dbReference type="CDD" id="cd02440">
    <property type="entry name" value="AdoMet_MTases"/>
    <property type="match status" value="1"/>
</dbReference>
<name>A0A150QXH6_SORCE</name>
<reference evidence="5 6" key="1">
    <citation type="submission" date="2014-02" db="EMBL/GenBank/DDBJ databases">
        <title>The small core and large imbalanced accessory genome model reveals a collaborative survival strategy of Sorangium cellulosum strains in nature.</title>
        <authorList>
            <person name="Han K."/>
            <person name="Peng R."/>
            <person name="Blom J."/>
            <person name="Li Y.-Z."/>
        </authorList>
    </citation>
    <scope>NUCLEOTIDE SEQUENCE [LARGE SCALE GENOMIC DNA]</scope>
    <source>
        <strain evidence="5 6">So0008-312</strain>
    </source>
</reference>
<feature type="domain" description="Methyltransferase type 11" evidence="4">
    <location>
        <begin position="46"/>
        <end position="129"/>
    </location>
</feature>
<dbReference type="Gene3D" id="3.40.50.150">
    <property type="entry name" value="Vaccinia Virus protein VP39"/>
    <property type="match status" value="1"/>
</dbReference>
<dbReference type="InterPro" id="IPR029063">
    <property type="entry name" value="SAM-dependent_MTases_sf"/>
</dbReference>
<dbReference type="Proteomes" id="UP000075260">
    <property type="component" value="Unassembled WGS sequence"/>
</dbReference>
<keyword evidence="1" id="KW-0489">Methyltransferase</keyword>
<evidence type="ECO:0000256" key="2">
    <source>
        <dbReference type="ARBA" id="ARBA00022679"/>
    </source>
</evidence>
<evidence type="ECO:0000313" key="5">
    <source>
        <dbReference type="EMBL" id="KYF72328.1"/>
    </source>
</evidence>
<accession>A0A150QXH6</accession>
<organism evidence="5 6">
    <name type="scientific">Sorangium cellulosum</name>
    <name type="common">Polyangium cellulosum</name>
    <dbReference type="NCBI Taxonomy" id="56"/>
    <lineage>
        <taxon>Bacteria</taxon>
        <taxon>Pseudomonadati</taxon>
        <taxon>Myxococcota</taxon>
        <taxon>Polyangia</taxon>
        <taxon>Polyangiales</taxon>
        <taxon>Polyangiaceae</taxon>
        <taxon>Sorangium</taxon>
    </lineage>
</organism>
<proteinExistence type="predicted"/>
<dbReference type="SUPFAM" id="SSF53335">
    <property type="entry name" value="S-adenosyl-L-methionine-dependent methyltransferases"/>
    <property type="match status" value="1"/>
</dbReference>
<dbReference type="PANTHER" id="PTHR43464:SF19">
    <property type="entry name" value="UBIQUINONE BIOSYNTHESIS O-METHYLTRANSFERASE, MITOCHONDRIAL"/>
    <property type="match status" value="1"/>
</dbReference>
<dbReference type="PANTHER" id="PTHR43464">
    <property type="entry name" value="METHYLTRANSFERASE"/>
    <property type="match status" value="1"/>
</dbReference>
<evidence type="ECO:0000256" key="1">
    <source>
        <dbReference type="ARBA" id="ARBA00022603"/>
    </source>
</evidence>
<dbReference type="AlphaFoldDB" id="A0A150QXH6"/>
<dbReference type="GO" id="GO:0008757">
    <property type="term" value="F:S-adenosylmethionine-dependent methyltransferase activity"/>
    <property type="evidence" value="ECO:0007669"/>
    <property type="project" value="InterPro"/>
</dbReference>